<proteinExistence type="predicted"/>
<protein>
    <recommendedName>
        <fullName evidence="3">Tetratricopeptide repeat protein</fullName>
    </recommendedName>
</protein>
<evidence type="ECO:0000313" key="2">
    <source>
        <dbReference type="Proteomes" id="UP000326570"/>
    </source>
</evidence>
<gene>
    <name evidence="1" type="ORF">F0P94_19200</name>
</gene>
<dbReference type="Proteomes" id="UP000326570">
    <property type="component" value="Unassembled WGS sequence"/>
</dbReference>
<comment type="caution">
    <text evidence="1">The sequence shown here is derived from an EMBL/GenBank/DDBJ whole genome shotgun (WGS) entry which is preliminary data.</text>
</comment>
<dbReference type="AlphaFoldDB" id="A0A5N1IIR3"/>
<name>A0A5N1IIR3_9BACT</name>
<sequence length="492" mass="58195">MSELNKLVQIVTKRHQRNAPLLSFNDKKITKELKLFYDIQSGNLKLVPRNKKVPDSAELRMTRARLRKKLLNHLFFLNFNDPYIKVSHRYEQECLDMLHQARVLIKEGEYQISEKLLRSALKIAQQTEFTPHILTAIDLLRQVYVQTSQVLHFKKISKNLASYRNLLQKEQEAEELYYTAKLEINRSVSAKKNFLTKLGDILQQLKDLWEQNRSFTIYDLYYKTNIWYHELTNDFGKIITVTSETEQMLTNGALNELRFDDRYNKYIKTYSYLRDRQYAEGLQYAGKHGEMFNRASNNWFAFMENYFLLAMHNGSYDVAAKILGEVNTNPFYQKIRKAAQESWQLYQAYLQFIYPVTAITKQFKYHSFVSSVPEFSKDKQGFNVAILILQFLHFLKNREQEQLLYRIESLKKYAGRHLKGDFSIRSQMFFKLLTLVVKEDLHPEKCRRKGLALADKLAATPPPGDAFAEIEIIPYEHLWEEILRMLAKPEKP</sequence>
<dbReference type="RefSeq" id="WP_150906126.1">
    <property type="nucleotide sequence ID" value="NZ_VTWT01000014.1"/>
</dbReference>
<accession>A0A5N1IIR3</accession>
<reference evidence="1 2" key="1">
    <citation type="submission" date="2019-09" db="EMBL/GenBank/DDBJ databases">
        <title>Genome sequence of Adhaeribacter sp. M2.</title>
        <authorList>
            <person name="Srinivasan S."/>
        </authorList>
    </citation>
    <scope>NUCLEOTIDE SEQUENCE [LARGE SCALE GENOMIC DNA]</scope>
    <source>
        <strain evidence="1 2">M2</strain>
    </source>
</reference>
<dbReference type="EMBL" id="VTWT01000014">
    <property type="protein sequence ID" value="KAA9325036.1"/>
    <property type="molecule type" value="Genomic_DNA"/>
</dbReference>
<evidence type="ECO:0000313" key="1">
    <source>
        <dbReference type="EMBL" id="KAA9325036.1"/>
    </source>
</evidence>
<evidence type="ECO:0008006" key="3">
    <source>
        <dbReference type="Google" id="ProtNLM"/>
    </source>
</evidence>
<organism evidence="1 2">
    <name type="scientific">Adhaeribacter soli</name>
    <dbReference type="NCBI Taxonomy" id="2607655"/>
    <lineage>
        <taxon>Bacteria</taxon>
        <taxon>Pseudomonadati</taxon>
        <taxon>Bacteroidota</taxon>
        <taxon>Cytophagia</taxon>
        <taxon>Cytophagales</taxon>
        <taxon>Hymenobacteraceae</taxon>
        <taxon>Adhaeribacter</taxon>
    </lineage>
</organism>
<keyword evidence="2" id="KW-1185">Reference proteome</keyword>